<feature type="signal peptide" evidence="1">
    <location>
        <begin position="1"/>
        <end position="22"/>
    </location>
</feature>
<dbReference type="Proteomes" id="UP001057702">
    <property type="component" value="Unassembled WGS sequence"/>
</dbReference>
<sequence length="95" mass="9394">MRKLQKAVVVAVVLGSVGFVGAGTASADGWGQGVDQADITQSTQCRSHDLNVDVLGAVGALNALAGSLLNGEGNPAAQATKLGSTMGCNNGALNR</sequence>
<keyword evidence="1" id="KW-0732">Signal</keyword>
<dbReference type="EMBL" id="JANFNG010000003">
    <property type="protein sequence ID" value="MCQ4080321.1"/>
    <property type="molecule type" value="Genomic_DNA"/>
</dbReference>
<gene>
    <name evidence="2" type="ORF">NGB36_06850</name>
</gene>
<proteinExistence type="predicted"/>
<evidence type="ECO:0000256" key="1">
    <source>
        <dbReference type="SAM" id="SignalP"/>
    </source>
</evidence>
<evidence type="ECO:0000313" key="2">
    <source>
        <dbReference type="EMBL" id="MCQ4080321.1"/>
    </source>
</evidence>
<comment type="caution">
    <text evidence="2">The sequence shown here is derived from an EMBL/GenBank/DDBJ whole genome shotgun (WGS) entry which is preliminary data.</text>
</comment>
<name>A0ABT1PRM8_9ACTN</name>
<accession>A0ABT1PRM8</accession>
<keyword evidence="3" id="KW-1185">Reference proteome</keyword>
<dbReference type="RefSeq" id="WP_255919208.1">
    <property type="nucleotide sequence ID" value="NZ_JANFNG010000003.1"/>
</dbReference>
<evidence type="ECO:0008006" key="4">
    <source>
        <dbReference type="Google" id="ProtNLM"/>
    </source>
</evidence>
<reference evidence="2" key="1">
    <citation type="submission" date="2022-06" db="EMBL/GenBank/DDBJ databases">
        <title>Draft genome sequence of Streptomyces sp. RB6PN25 isolated from peat swamp forest in Thailand.</title>
        <authorList>
            <person name="Duangmal K."/>
            <person name="Klaysubun C."/>
        </authorList>
    </citation>
    <scope>NUCLEOTIDE SEQUENCE</scope>
    <source>
        <strain evidence="2">RB6PN25</strain>
    </source>
</reference>
<protein>
    <recommendedName>
        <fullName evidence="4">Secreted protein</fullName>
    </recommendedName>
</protein>
<organism evidence="2 3">
    <name type="scientific">Streptomyces humicola</name>
    <dbReference type="NCBI Taxonomy" id="2953240"/>
    <lineage>
        <taxon>Bacteria</taxon>
        <taxon>Bacillati</taxon>
        <taxon>Actinomycetota</taxon>
        <taxon>Actinomycetes</taxon>
        <taxon>Kitasatosporales</taxon>
        <taxon>Streptomycetaceae</taxon>
        <taxon>Streptomyces</taxon>
    </lineage>
</organism>
<evidence type="ECO:0000313" key="3">
    <source>
        <dbReference type="Proteomes" id="UP001057702"/>
    </source>
</evidence>
<feature type="chain" id="PRO_5046860876" description="Secreted protein" evidence="1">
    <location>
        <begin position="23"/>
        <end position="95"/>
    </location>
</feature>